<feature type="transmembrane region" description="Helical" evidence="1">
    <location>
        <begin position="85"/>
        <end position="102"/>
    </location>
</feature>
<sequence length="160" mass="17814">MVWDFLVSHRSSLLTSVIVPFSVWSAPRYVFVLLCVVAAWHRRFSTLIPGILALVASPLLKYLFARPRPPLAEQLVHHFDGAMPSGHALMAGAVAMLVWLNLGWRWGSIAWSWALAVAFSRLYLGVHWLTDVVVGLVLGALLTLGCHKTQLMFGKTHTEE</sequence>
<feature type="transmembrane region" description="Helical" evidence="1">
    <location>
        <begin position="12"/>
        <end position="40"/>
    </location>
</feature>
<dbReference type="Pfam" id="PF01569">
    <property type="entry name" value="PAP2"/>
    <property type="match status" value="1"/>
</dbReference>
<evidence type="ECO:0000313" key="4">
    <source>
        <dbReference type="Proteomes" id="UP000035368"/>
    </source>
</evidence>
<keyword evidence="1" id="KW-1133">Transmembrane helix</keyword>
<accession>A0A0G3GST2</accession>
<dbReference type="AlphaFoldDB" id="A0A0G3GST2"/>
<dbReference type="STRING" id="1050174.CEPID_11680"/>
<protein>
    <submittedName>
        <fullName evidence="3">PAP2 superfamily protein</fullName>
    </submittedName>
</protein>
<keyword evidence="1" id="KW-0472">Membrane</keyword>
<feature type="transmembrane region" description="Helical" evidence="1">
    <location>
        <begin position="122"/>
        <end position="145"/>
    </location>
</feature>
<keyword evidence="4" id="KW-1185">Reference proteome</keyword>
<evidence type="ECO:0000256" key="1">
    <source>
        <dbReference type="SAM" id="Phobius"/>
    </source>
</evidence>
<dbReference type="PANTHER" id="PTHR14969:SF13">
    <property type="entry name" value="AT30094P"/>
    <property type="match status" value="1"/>
</dbReference>
<dbReference type="SMART" id="SM00014">
    <property type="entry name" value="acidPPc"/>
    <property type="match status" value="1"/>
</dbReference>
<dbReference type="Proteomes" id="UP000035368">
    <property type="component" value="Chromosome"/>
</dbReference>
<proteinExistence type="predicted"/>
<dbReference type="InterPro" id="IPR036938">
    <property type="entry name" value="PAP2/HPO_sf"/>
</dbReference>
<gene>
    <name evidence="3" type="ORF">CEPID_11680</name>
</gene>
<dbReference type="EMBL" id="CP011541">
    <property type="protein sequence ID" value="AKK04164.1"/>
    <property type="molecule type" value="Genomic_DNA"/>
</dbReference>
<evidence type="ECO:0000313" key="3">
    <source>
        <dbReference type="EMBL" id="AKK04164.1"/>
    </source>
</evidence>
<dbReference type="KEGG" id="cei:CEPID_11680"/>
<dbReference type="InterPro" id="IPR000326">
    <property type="entry name" value="PAP2/HPO"/>
</dbReference>
<feature type="domain" description="Phosphatidic acid phosphatase type 2/haloperoxidase" evidence="2">
    <location>
        <begin position="42"/>
        <end position="147"/>
    </location>
</feature>
<evidence type="ECO:0000259" key="2">
    <source>
        <dbReference type="SMART" id="SM00014"/>
    </source>
</evidence>
<dbReference type="Gene3D" id="1.20.144.10">
    <property type="entry name" value="Phosphatidic acid phosphatase type 2/haloperoxidase"/>
    <property type="match status" value="1"/>
</dbReference>
<keyword evidence="1" id="KW-0812">Transmembrane</keyword>
<organism evidence="3 4">
    <name type="scientific">Corynebacterium epidermidicanis</name>
    <dbReference type="NCBI Taxonomy" id="1050174"/>
    <lineage>
        <taxon>Bacteria</taxon>
        <taxon>Bacillati</taxon>
        <taxon>Actinomycetota</taxon>
        <taxon>Actinomycetes</taxon>
        <taxon>Mycobacteriales</taxon>
        <taxon>Corynebacteriaceae</taxon>
        <taxon>Corynebacterium</taxon>
    </lineage>
</organism>
<feature type="transmembrane region" description="Helical" evidence="1">
    <location>
        <begin position="46"/>
        <end position="64"/>
    </location>
</feature>
<name>A0A0G3GST2_9CORY</name>
<dbReference type="PATRIC" id="fig|1050174.4.peg.2358"/>
<reference evidence="3 4" key="1">
    <citation type="submission" date="2015-05" db="EMBL/GenBank/DDBJ databases">
        <title>Complete genome sequence of Corynebacterium epidermidicanis DSM 45586, isolated from the skin of a dog suffering from pruritus.</title>
        <authorList>
            <person name="Ruckert C."/>
            <person name="Albersmeier A."/>
            <person name="Winkler A."/>
            <person name="Tauch A."/>
        </authorList>
    </citation>
    <scope>NUCLEOTIDE SEQUENCE [LARGE SCALE GENOMIC DNA]</scope>
    <source>
        <strain evidence="3 4">DSM 45586</strain>
    </source>
</reference>
<dbReference type="SUPFAM" id="SSF48317">
    <property type="entry name" value="Acid phosphatase/Vanadium-dependent haloperoxidase"/>
    <property type="match status" value="1"/>
</dbReference>
<dbReference type="PANTHER" id="PTHR14969">
    <property type="entry name" value="SPHINGOSINE-1-PHOSPHATE PHOSPHOHYDROLASE"/>
    <property type="match status" value="1"/>
</dbReference>